<evidence type="ECO:0000256" key="3">
    <source>
        <dbReference type="RuleBase" id="RU363034"/>
    </source>
</evidence>
<comment type="similarity">
    <text evidence="1">Belongs to the peptidase S1 family.</text>
</comment>
<dbReference type="PANTHER" id="PTHR24276:SF98">
    <property type="entry name" value="FI18310P1-RELATED"/>
    <property type="match status" value="1"/>
</dbReference>
<dbReference type="Gene3D" id="2.40.10.10">
    <property type="entry name" value="Trypsin-like serine proteases"/>
    <property type="match status" value="1"/>
</dbReference>
<keyword evidence="7" id="KW-1185">Reference proteome</keyword>
<feature type="region of interest" description="Disordered" evidence="4">
    <location>
        <begin position="1"/>
        <end position="20"/>
    </location>
</feature>
<keyword evidence="2" id="KW-1015">Disulfide bond</keyword>
<dbReference type="SMART" id="SM00020">
    <property type="entry name" value="Tryp_SPc"/>
    <property type="match status" value="1"/>
</dbReference>
<keyword evidence="3" id="KW-0645">Protease</keyword>
<organism evidence="6 7">
    <name type="scientific">Micromonospora echinofusca</name>
    <dbReference type="NCBI Taxonomy" id="47858"/>
    <lineage>
        <taxon>Bacteria</taxon>
        <taxon>Bacillati</taxon>
        <taxon>Actinomycetota</taxon>
        <taxon>Actinomycetes</taxon>
        <taxon>Micromonosporales</taxon>
        <taxon>Micromonosporaceae</taxon>
        <taxon>Micromonospora</taxon>
    </lineage>
</organism>
<comment type="caution">
    <text evidence="6">The sequence shown here is derived from an EMBL/GenBank/DDBJ whole genome shotgun (WGS) entry which is preliminary data.</text>
</comment>
<evidence type="ECO:0000256" key="2">
    <source>
        <dbReference type="ARBA" id="ARBA00023157"/>
    </source>
</evidence>
<feature type="domain" description="Peptidase S1" evidence="5">
    <location>
        <begin position="29"/>
        <end position="292"/>
    </location>
</feature>
<dbReference type="Gene3D" id="2.115.10.10">
    <property type="entry name" value="Tachylectin 2"/>
    <property type="match status" value="1"/>
</dbReference>
<sequence length="552" mass="57942">MPAGAVRATEGAPRSGAYGNTFTNRSTRVVNGTPANASEFPSVVGIRTLFVGQDEAGNEDWYISTCTGTVLSSTKVLTAAHCTVDYPYGTTWVIAGRTNLDDTAGGFVARVATTWTHQGYNLAAQYAGTALAPVDDVSVLTLKDALPATYTPVQLSAQGDQAPYAEGMSATIAGYGMSDSADNSSSGILHKGTVQMKSNTTCSGEYGAAYDANRMICASGGTEPTATDTCHGDSGGPIFVAGKQVGITSWGKDPCGTAPGVYERLSYYNSSISSDLNKHGLVNLDWTGDGHSDLFVRTSDGELVVVTGSGLASDGFGGINYWAYPSTNSDPGYLTGNFTGYNKLFRTYNWNDDKTPSMMARDGSGNLYQWKTDGEGVILGGRTQIGSGWNSFTDIMVTNNWTGDGRPNLMGRKADGTLVLYTSNGTGGWTNPKGTVIGTGWNSFNVVLTPGSWLGDGKQSLIGRRPTGELILFNSDGMGGWSNPKGTQIGSGWGGFPVFLSPGDWSGDNLIDLVGVNESGALRLYTTNGQGAWLDGKGKQLDTGWNAFTAVF</sequence>
<dbReference type="SUPFAM" id="SSF50494">
    <property type="entry name" value="Trypsin-like serine proteases"/>
    <property type="match status" value="1"/>
</dbReference>
<dbReference type="InterPro" id="IPR043504">
    <property type="entry name" value="Peptidase_S1_PA_chymotrypsin"/>
</dbReference>
<accession>A0ABS3VY78</accession>
<dbReference type="InterPro" id="IPR033116">
    <property type="entry name" value="TRYPSIN_SER"/>
</dbReference>
<dbReference type="PANTHER" id="PTHR24276">
    <property type="entry name" value="POLYSERASE-RELATED"/>
    <property type="match status" value="1"/>
</dbReference>
<dbReference type="SUPFAM" id="SSF69318">
    <property type="entry name" value="Integrin alpha N-terminal domain"/>
    <property type="match status" value="1"/>
</dbReference>
<gene>
    <name evidence="6" type="ORF">GSF22_26405</name>
</gene>
<dbReference type="PROSITE" id="PS00134">
    <property type="entry name" value="TRYPSIN_HIS"/>
    <property type="match status" value="1"/>
</dbReference>
<proteinExistence type="inferred from homology"/>
<dbReference type="EMBL" id="WVUH01000308">
    <property type="protein sequence ID" value="MBO4209495.1"/>
    <property type="molecule type" value="Genomic_DNA"/>
</dbReference>
<dbReference type="PROSITE" id="PS50240">
    <property type="entry name" value="TRYPSIN_DOM"/>
    <property type="match status" value="1"/>
</dbReference>
<dbReference type="InterPro" id="IPR018114">
    <property type="entry name" value="TRYPSIN_HIS"/>
</dbReference>
<dbReference type="CDD" id="cd00190">
    <property type="entry name" value="Tryp_SPc"/>
    <property type="match status" value="1"/>
</dbReference>
<protein>
    <submittedName>
        <fullName evidence="6">Trypsin-like serine protease</fullName>
    </submittedName>
</protein>
<dbReference type="PROSITE" id="PS00135">
    <property type="entry name" value="TRYPSIN_SER"/>
    <property type="match status" value="1"/>
</dbReference>
<dbReference type="PRINTS" id="PR00722">
    <property type="entry name" value="CHYMOTRYPSIN"/>
</dbReference>
<keyword evidence="3" id="KW-0720">Serine protease</keyword>
<evidence type="ECO:0000259" key="5">
    <source>
        <dbReference type="PROSITE" id="PS50240"/>
    </source>
</evidence>
<name>A0ABS3VY78_MICEH</name>
<dbReference type="InterPro" id="IPR001314">
    <property type="entry name" value="Peptidase_S1A"/>
</dbReference>
<dbReference type="InterPro" id="IPR028994">
    <property type="entry name" value="Integrin_alpha_N"/>
</dbReference>
<evidence type="ECO:0000313" key="6">
    <source>
        <dbReference type="EMBL" id="MBO4209495.1"/>
    </source>
</evidence>
<evidence type="ECO:0000313" key="7">
    <source>
        <dbReference type="Proteomes" id="UP000823521"/>
    </source>
</evidence>
<evidence type="ECO:0000256" key="4">
    <source>
        <dbReference type="SAM" id="MobiDB-lite"/>
    </source>
</evidence>
<dbReference type="InterPro" id="IPR050430">
    <property type="entry name" value="Peptidase_S1"/>
</dbReference>
<dbReference type="InterPro" id="IPR001254">
    <property type="entry name" value="Trypsin_dom"/>
</dbReference>
<dbReference type="InterPro" id="IPR009003">
    <property type="entry name" value="Peptidase_S1_PA"/>
</dbReference>
<keyword evidence="3" id="KW-0378">Hydrolase</keyword>
<dbReference type="Proteomes" id="UP000823521">
    <property type="component" value="Unassembled WGS sequence"/>
</dbReference>
<reference evidence="6 7" key="1">
    <citation type="submission" date="2019-12" db="EMBL/GenBank/DDBJ databases">
        <title>Whole genome sequencing of endophytic Actinobacterium Micromonospora sp. MPMI6T.</title>
        <authorList>
            <person name="Evv R."/>
            <person name="Podile A.R."/>
        </authorList>
    </citation>
    <scope>NUCLEOTIDE SEQUENCE [LARGE SCALE GENOMIC DNA]</scope>
    <source>
        <strain evidence="6 7">MPMI6</strain>
    </source>
</reference>
<evidence type="ECO:0000256" key="1">
    <source>
        <dbReference type="ARBA" id="ARBA00007664"/>
    </source>
</evidence>
<dbReference type="Pfam" id="PF00089">
    <property type="entry name" value="Trypsin"/>
    <property type="match status" value="1"/>
</dbReference>